<dbReference type="AlphaFoldDB" id="A0AAE6P0C3"/>
<name>A0AAE6P0C3_9LACO</name>
<keyword evidence="3" id="KW-1003">Cell membrane</keyword>
<evidence type="ECO:0000256" key="6">
    <source>
        <dbReference type="ARBA" id="ARBA00023136"/>
    </source>
</evidence>
<dbReference type="EMBL" id="CP045562">
    <property type="protein sequence ID" value="QFX92706.1"/>
    <property type="molecule type" value="Genomic_DNA"/>
</dbReference>
<sequence length="382" mass="44773">MKVIYTWLIRLISTIFYFRPKKNIYYVMSFDNNLRLIKQIAANMPEGQELVVLYEPEIEAAATDLSAFGIKTIPFKENARFALLTIPSLMSARVLFCDNYFPFLAGLVRPKKKMKIVQLWHADGAIKCFGWEDPTTNKRSFFDKLRFQSVYNHFDDFVVASKAMGHIFERSYRESPDKMKYLGYPRSDRLFKERWRRVARHRVYEVAPELKGKRVILYAPTYRDGLEFDPPKDIGEALTADPDAITVVKLHPLLRDQESRIRKFSNGNIRFYNQLSTSDLLSVCNTLVTDYSSVAFDFSLLPQAHSMIFFMFDLKQYEQDPGIQKDFLEWLPSEPITRVDQLTQAIVANQKIDFTSFNKHWNTYNDGYATERVIKRYVLQNN</sequence>
<comment type="similarity">
    <text evidence="2">Belongs to the CDP-glycerol glycerophosphotransferase family.</text>
</comment>
<dbReference type="InterPro" id="IPR043149">
    <property type="entry name" value="TagF_N"/>
</dbReference>
<evidence type="ECO:0000256" key="4">
    <source>
        <dbReference type="ARBA" id="ARBA00022679"/>
    </source>
</evidence>
<protein>
    <submittedName>
        <fullName evidence="7">CDP-glycerol glycerophosphotransferase family protein</fullName>
    </submittedName>
</protein>
<dbReference type="Gene3D" id="3.40.50.11820">
    <property type="match status" value="1"/>
</dbReference>
<accession>A0AAE6P0C3</accession>
<evidence type="ECO:0000256" key="1">
    <source>
        <dbReference type="ARBA" id="ARBA00004202"/>
    </source>
</evidence>
<keyword evidence="4" id="KW-0808">Transferase</keyword>
<proteinExistence type="inferred from homology"/>
<dbReference type="GO" id="GO:0047355">
    <property type="term" value="F:CDP-glycerol glycerophosphotransferase activity"/>
    <property type="evidence" value="ECO:0007669"/>
    <property type="project" value="InterPro"/>
</dbReference>
<gene>
    <name evidence="7" type="ORF">LF543_03650</name>
</gene>
<dbReference type="InterPro" id="IPR051612">
    <property type="entry name" value="Teichoic_Acid_Biosynth"/>
</dbReference>
<dbReference type="GO" id="GO:0019350">
    <property type="term" value="P:teichoic acid biosynthetic process"/>
    <property type="evidence" value="ECO:0007669"/>
    <property type="project" value="UniProtKB-KW"/>
</dbReference>
<evidence type="ECO:0000313" key="8">
    <source>
        <dbReference type="Proteomes" id="UP000327194"/>
    </source>
</evidence>
<dbReference type="Pfam" id="PF04464">
    <property type="entry name" value="Glyphos_transf"/>
    <property type="match status" value="1"/>
</dbReference>
<dbReference type="Gene3D" id="3.40.50.12580">
    <property type="match status" value="1"/>
</dbReference>
<dbReference type="InterPro" id="IPR007554">
    <property type="entry name" value="Glycerophosphate_synth"/>
</dbReference>
<evidence type="ECO:0000256" key="2">
    <source>
        <dbReference type="ARBA" id="ARBA00010488"/>
    </source>
</evidence>
<dbReference type="PANTHER" id="PTHR37316:SF1">
    <property type="entry name" value="TEICHOIC ACID GLYCEROL-PHOSPHATE PRIMASE"/>
    <property type="match status" value="1"/>
</dbReference>
<dbReference type="Proteomes" id="UP000327194">
    <property type="component" value="Chromosome"/>
</dbReference>
<reference evidence="7 8" key="1">
    <citation type="submission" date="2019-10" db="EMBL/GenBank/DDBJ databases">
        <title>Genome sequencing of Lactobacillus fructivorans.</title>
        <authorList>
            <person name="Kim K."/>
        </authorList>
    </citation>
    <scope>NUCLEOTIDE SEQUENCE [LARGE SCALE GENOMIC DNA]</scope>
    <source>
        <strain evidence="7 8">LF543</strain>
    </source>
</reference>
<dbReference type="GO" id="GO:0005886">
    <property type="term" value="C:plasma membrane"/>
    <property type="evidence" value="ECO:0007669"/>
    <property type="project" value="UniProtKB-SubCell"/>
</dbReference>
<comment type="subcellular location">
    <subcellularLocation>
        <location evidence="1">Cell membrane</location>
        <topology evidence="1">Peripheral membrane protein</topology>
    </subcellularLocation>
</comment>
<evidence type="ECO:0000256" key="5">
    <source>
        <dbReference type="ARBA" id="ARBA00022944"/>
    </source>
</evidence>
<dbReference type="PANTHER" id="PTHR37316">
    <property type="entry name" value="TEICHOIC ACID GLYCEROL-PHOSPHATE PRIMASE"/>
    <property type="match status" value="1"/>
</dbReference>
<evidence type="ECO:0000256" key="3">
    <source>
        <dbReference type="ARBA" id="ARBA00022475"/>
    </source>
</evidence>
<dbReference type="InterPro" id="IPR043148">
    <property type="entry name" value="TagF_C"/>
</dbReference>
<evidence type="ECO:0000313" key="7">
    <source>
        <dbReference type="EMBL" id="QFX92706.1"/>
    </source>
</evidence>
<dbReference type="KEGG" id="lfv:LF543_03650"/>
<keyword evidence="5" id="KW-0777">Teichoic acid biosynthesis</keyword>
<organism evidence="7 8">
    <name type="scientific">Fructilactobacillus fructivorans</name>
    <dbReference type="NCBI Taxonomy" id="1614"/>
    <lineage>
        <taxon>Bacteria</taxon>
        <taxon>Bacillati</taxon>
        <taxon>Bacillota</taxon>
        <taxon>Bacilli</taxon>
        <taxon>Lactobacillales</taxon>
        <taxon>Lactobacillaceae</taxon>
        <taxon>Fructilactobacillus</taxon>
    </lineage>
</organism>
<keyword evidence="6" id="KW-0472">Membrane</keyword>